<evidence type="ECO:0000256" key="1">
    <source>
        <dbReference type="SAM" id="MobiDB-lite"/>
    </source>
</evidence>
<dbReference type="InterPro" id="IPR036465">
    <property type="entry name" value="vWFA_dom_sf"/>
</dbReference>
<keyword evidence="4" id="KW-1185">Reference proteome</keyword>
<protein>
    <submittedName>
        <fullName evidence="3">Uncharacterized protein</fullName>
    </submittedName>
</protein>
<dbReference type="Gene3D" id="3.40.50.410">
    <property type="entry name" value="von Willebrand factor, type A domain"/>
    <property type="match status" value="1"/>
</dbReference>
<dbReference type="AlphaFoldDB" id="A0A9P8W5K6"/>
<keyword evidence="2" id="KW-0472">Membrane</keyword>
<feature type="transmembrane region" description="Helical" evidence="2">
    <location>
        <begin position="877"/>
        <end position="894"/>
    </location>
</feature>
<comment type="caution">
    <text evidence="3">The sequence shown here is derived from an EMBL/GenBank/DDBJ whole genome shotgun (WGS) entry which is preliminary data.</text>
</comment>
<dbReference type="SUPFAM" id="SSF53300">
    <property type="entry name" value="vWA-like"/>
    <property type="match status" value="1"/>
</dbReference>
<proteinExistence type="predicted"/>
<dbReference type="EMBL" id="JAGPYM010000009">
    <property type="protein sequence ID" value="KAH6890268.1"/>
    <property type="molecule type" value="Genomic_DNA"/>
</dbReference>
<keyword evidence="2" id="KW-1133">Transmembrane helix</keyword>
<name>A0A9P8W5K6_9HYPO</name>
<dbReference type="OrthoDB" id="3554680at2759"/>
<evidence type="ECO:0000256" key="2">
    <source>
        <dbReference type="SAM" id="Phobius"/>
    </source>
</evidence>
<keyword evidence="2" id="KW-0812">Transmembrane</keyword>
<feature type="region of interest" description="Disordered" evidence="1">
    <location>
        <begin position="1"/>
        <end position="36"/>
    </location>
</feature>
<evidence type="ECO:0000313" key="3">
    <source>
        <dbReference type="EMBL" id="KAH6890268.1"/>
    </source>
</evidence>
<sequence>MALNTIGDDQTTTAGPPTPQTPSGAGPNPTPNVEQQPLNKTPVAFAVDISGSTYGPTLAAEKAFIRSVSNLLSPRARFASKILPWDDKAHPILSLAQLDSLEDRGGTDPGALLSDARHSAALKDSSLWFLMTDGLIPDEARARFAHDVAKHGVHGISCIIVVFGNPSTGPASCDISVGVGVFAAVPNCAFLFCNETNGDLRVMQTKGSFDVLLKGQSHPVFDSSSRWDLLPQLSVADFAAVSVPAPKRLAAHDLALRDSLVINMDDLFANRLSPDQVARIFSTVDNLDSVRMTMQARNQQDDFRHWLRQQTIRPDDPLFKPRRDLGGKAESLFTELVDLVSRGQSPPPPLQARLRAAYRANMNSFITDAQRQIWSAQERSDVIGRVTATSFSPINHTPAMSPSTNDQVHYHYKSAPTPMSVDFEDDMTSGPHDAYNNLITPQNQVVSAPMPPGAPSRTRRTRQGIMSTAQYRGAAADESWGSWETDSLDASLRGLLYTSGLRSSNGSFKGTCPLCGATGMTMAWLFRAPSSGPYKPPTPDGGTEGFPAPGSRTRLAFPLAMGHFTETSGVLASLPPAPPLTPSRTSSSPLPTLVCDPCSVLYTRNGALSFGIAVALPMVRFTENREAVCSTLAAAFGHRFAEDDLPQVFLSVLMSATNTSVRTPMCPPTPAPSEMDFDISATMAAAAAANTFRAAIEWTARDMLYSVVALRELTQSFSLPSDTPAPVWPLATVLAGSFEELDSSSDDGPRGQVAPLLRYPLPGFITILKAAPLLGVSIELRRRAAFRRLLYLICEELDKAAEQVPHSQSVAQLFGGLLGRPLSTDPSAMGGQGEAEWKPSVSVSIQSLRFSSLLSASSYNMMSRAEEFRYLEDPFCLWLGPAVALFLHALFLVVTNMPRMSASEIFQAVTRMKFVGNALLRPEGVDRDDVDSILSQM</sequence>
<feature type="compositionally biased region" description="Low complexity" evidence="1">
    <location>
        <begin position="7"/>
        <end position="27"/>
    </location>
</feature>
<accession>A0A9P8W5K6</accession>
<evidence type="ECO:0000313" key="4">
    <source>
        <dbReference type="Proteomes" id="UP000777438"/>
    </source>
</evidence>
<dbReference type="Proteomes" id="UP000777438">
    <property type="component" value="Unassembled WGS sequence"/>
</dbReference>
<organism evidence="3 4">
    <name type="scientific">Thelonectria olida</name>
    <dbReference type="NCBI Taxonomy" id="1576542"/>
    <lineage>
        <taxon>Eukaryota</taxon>
        <taxon>Fungi</taxon>
        <taxon>Dikarya</taxon>
        <taxon>Ascomycota</taxon>
        <taxon>Pezizomycotina</taxon>
        <taxon>Sordariomycetes</taxon>
        <taxon>Hypocreomycetidae</taxon>
        <taxon>Hypocreales</taxon>
        <taxon>Nectriaceae</taxon>
        <taxon>Thelonectria</taxon>
    </lineage>
</organism>
<reference evidence="3 4" key="1">
    <citation type="journal article" date="2021" name="Nat. Commun.">
        <title>Genetic determinants of endophytism in the Arabidopsis root mycobiome.</title>
        <authorList>
            <person name="Mesny F."/>
            <person name="Miyauchi S."/>
            <person name="Thiergart T."/>
            <person name="Pickel B."/>
            <person name="Atanasova L."/>
            <person name="Karlsson M."/>
            <person name="Huettel B."/>
            <person name="Barry K.W."/>
            <person name="Haridas S."/>
            <person name="Chen C."/>
            <person name="Bauer D."/>
            <person name="Andreopoulos W."/>
            <person name="Pangilinan J."/>
            <person name="LaButti K."/>
            <person name="Riley R."/>
            <person name="Lipzen A."/>
            <person name="Clum A."/>
            <person name="Drula E."/>
            <person name="Henrissat B."/>
            <person name="Kohler A."/>
            <person name="Grigoriev I.V."/>
            <person name="Martin F.M."/>
            <person name="Hacquard S."/>
        </authorList>
    </citation>
    <scope>NUCLEOTIDE SEQUENCE [LARGE SCALE GENOMIC DNA]</scope>
    <source>
        <strain evidence="3 4">MPI-CAGE-CH-0241</strain>
    </source>
</reference>
<gene>
    <name evidence="3" type="ORF">B0T10DRAFT_314939</name>
</gene>